<dbReference type="EMBL" id="JBHSFK010000008">
    <property type="protein sequence ID" value="MFC4500671.1"/>
    <property type="molecule type" value="Genomic_DNA"/>
</dbReference>
<keyword evidence="2" id="KW-1185">Reference proteome</keyword>
<sequence>MTKRTLTHGQPDAMADDIRDHQYAILQTRVERVRRLRRGILCQDPDGCTKPATLATFAVEEVVIDGDDTGFVLAKTEDGIPKGVVSCDAHRCAATHELYYALTERLRPDGINAHDVLGQHLNWH</sequence>
<organism evidence="1 2">
    <name type="scientific">Streptomyces vulcanius</name>
    <dbReference type="NCBI Taxonomy" id="1441876"/>
    <lineage>
        <taxon>Bacteria</taxon>
        <taxon>Bacillati</taxon>
        <taxon>Actinomycetota</taxon>
        <taxon>Actinomycetes</taxon>
        <taxon>Kitasatosporales</taxon>
        <taxon>Streptomycetaceae</taxon>
        <taxon>Streptomyces</taxon>
    </lineage>
</organism>
<proteinExistence type="predicted"/>
<reference evidence="2" key="1">
    <citation type="journal article" date="2019" name="Int. J. Syst. Evol. Microbiol.">
        <title>The Global Catalogue of Microorganisms (GCM) 10K type strain sequencing project: providing services to taxonomists for standard genome sequencing and annotation.</title>
        <authorList>
            <consortium name="The Broad Institute Genomics Platform"/>
            <consortium name="The Broad Institute Genome Sequencing Center for Infectious Disease"/>
            <person name="Wu L."/>
            <person name="Ma J."/>
        </authorList>
    </citation>
    <scope>NUCLEOTIDE SEQUENCE [LARGE SCALE GENOMIC DNA]</scope>
    <source>
        <strain evidence="2">CGMCC 4.7177</strain>
    </source>
</reference>
<gene>
    <name evidence="1" type="ORF">ACFPIH_14245</name>
</gene>
<evidence type="ECO:0000313" key="2">
    <source>
        <dbReference type="Proteomes" id="UP001595839"/>
    </source>
</evidence>
<evidence type="ECO:0000313" key="1">
    <source>
        <dbReference type="EMBL" id="MFC4500671.1"/>
    </source>
</evidence>
<dbReference type="RefSeq" id="WP_381171656.1">
    <property type="nucleotide sequence ID" value="NZ_JBHSFK010000008.1"/>
</dbReference>
<name>A0ABV9ANH6_9ACTN</name>
<accession>A0ABV9ANH6</accession>
<protein>
    <submittedName>
        <fullName evidence="1">Uncharacterized protein</fullName>
    </submittedName>
</protein>
<comment type="caution">
    <text evidence="1">The sequence shown here is derived from an EMBL/GenBank/DDBJ whole genome shotgun (WGS) entry which is preliminary data.</text>
</comment>
<dbReference type="Proteomes" id="UP001595839">
    <property type="component" value="Unassembled WGS sequence"/>
</dbReference>